<proteinExistence type="predicted"/>
<dbReference type="Proteomes" id="UP000828048">
    <property type="component" value="Chromosome 2"/>
</dbReference>
<comment type="caution">
    <text evidence="1">The sequence shown here is derived from an EMBL/GenBank/DDBJ whole genome shotgun (WGS) entry which is preliminary data.</text>
</comment>
<evidence type="ECO:0000313" key="2">
    <source>
        <dbReference type="Proteomes" id="UP000828048"/>
    </source>
</evidence>
<name>A0ACB7X4Z2_9ERIC</name>
<reference evidence="1 2" key="1">
    <citation type="journal article" date="2021" name="Hortic Res">
        <title>High-quality reference genome and annotation aids understanding of berry development for evergreen blueberry (Vaccinium darrowii).</title>
        <authorList>
            <person name="Yu J."/>
            <person name="Hulse-Kemp A.M."/>
            <person name="Babiker E."/>
            <person name="Staton M."/>
        </authorList>
    </citation>
    <scope>NUCLEOTIDE SEQUENCE [LARGE SCALE GENOMIC DNA]</scope>
    <source>
        <strain evidence="2">cv. NJ 8807/NJ 8810</strain>
        <tissue evidence="1">Young leaf</tissue>
    </source>
</reference>
<organism evidence="1 2">
    <name type="scientific">Vaccinium darrowii</name>
    <dbReference type="NCBI Taxonomy" id="229202"/>
    <lineage>
        <taxon>Eukaryota</taxon>
        <taxon>Viridiplantae</taxon>
        <taxon>Streptophyta</taxon>
        <taxon>Embryophyta</taxon>
        <taxon>Tracheophyta</taxon>
        <taxon>Spermatophyta</taxon>
        <taxon>Magnoliopsida</taxon>
        <taxon>eudicotyledons</taxon>
        <taxon>Gunneridae</taxon>
        <taxon>Pentapetalae</taxon>
        <taxon>asterids</taxon>
        <taxon>Ericales</taxon>
        <taxon>Ericaceae</taxon>
        <taxon>Vaccinioideae</taxon>
        <taxon>Vaccinieae</taxon>
        <taxon>Vaccinium</taxon>
    </lineage>
</organism>
<protein>
    <submittedName>
        <fullName evidence="1">Uncharacterized protein</fullName>
    </submittedName>
</protein>
<sequence>MPIFFNAITMLPDKLEWILDEVRPDCIVANMFFIWATDTASKFGILRDVLKRRAWHIGPVSLCNQEVKDKAQRVKEESIDKAQWDTSAAAKFGIPRLVFHWTSFFAICAMQNLRLYKPHREVSSDDEPFFVHDLPRQIKLTKMQLSEHEWNKAETDFARLRIRIRESKQ</sequence>
<gene>
    <name evidence="1" type="ORF">Vadar_029404</name>
</gene>
<dbReference type="EMBL" id="CM037152">
    <property type="protein sequence ID" value="KAH7835744.1"/>
    <property type="molecule type" value="Genomic_DNA"/>
</dbReference>
<evidence type="ECO:0000313" key="1">
    <source>
        <dbReference type="EMBL" id="KAH7835744.1"/>
    </source>
</evidence>
<accession>A0ACB7X4Z2</accession>
<keyword evidence="2" id="KW-1185">Reference proteome</keyword>